<feature type="transmembrane region" description="Helical" evidence="9">
    <location>
        <begin position="71"/>
        <end position="91"/>
    </location>
</feature>
<keyword evidence="11" id="KW-1185">Reference proteome</keyword>
<evidence type="ECO:0000256" key="2">
    <source>
        <dbReference type="ARBA" id="ARBA00004953"/>
    </source>
</evidence>
<comment type="subcellular location">
    <subcellularLocation>
        <location evidence="1">Cell membrane</location>
        <topology evidence="1">Multi-pass membrane protein</topology>
    </subcellularLocation>
</comment>
<dbReference type="UniPathway" id="UPA00148"/>
<dbReference type="Proteomes" id="UP000198862">
    <property type="component" value="Unassembled WGS sequence"/>
</dbReference>
<keyword evidence="5" id="KW-0169">Cobalamin biosynthesis</keyword>
<keyword evidence="6 9" id="KW-0812">Transmembrane</keyword>
<dbReference type="RefSeq" id="WP_091987373.1">
    <property type="nucleotide sequence ID" value="NZ_FOLO01000033.1"/>
</dbReference>
<dbReference type="EMBL" id="FOLO01000033">
    <property type="protein sequence ID" value="SFD11145.1"/>
    <property type="molecule type" value="Genomic_DNA"/>
</dbReference>
<keyword evidence="4" id="KW-1003">Cell membrane</keyword>
<dbReference type="AlphaFoldDB" id="A0A1I1PN17"/>
<protein>
    <submittedName>
        <fullName evidence="10">Adenosylcobinamide-phosphate synthase</fullName>
    </submittedName>
</protein>
<gene>
    <name evidence="10" type="ORF">SAMN02745724_03518</name>
</gene>
<proteinExistence type="inferred from homology"/>
<feature type="transmembrane region" description="Helical" evidence="9">
    <location>
        <begin position="168"/>
        <end position="190"/>
    </location>
</feature>
<dbReference type="GO" id="GO:0005886">
    <property type="term" value="C:plasma membrane"/>
    <property type="evidence" value="ECO:0007669"/>
    <property type="project" value="UniProtKB-SubCell"/>
</dbReference>
<keyword evidence="7 9" id="KW-1133">Transmembrane helix</keyword>
<dbReference type="PANTHER" id="PTHR34308:SF1">
    <property type="entry name" value="COBALAMIN BIOSYNTHESIS PROTEIN CBIB"/>
    <property type="match status" value="1"/>
</dbReference>
<dbReference type="InterPro" id="IPR004485">
    <property type="entry name" value="Cobalamin_biosynth_CobD/CbiB"/>
</dbReference>
<evidence type="ECO:0000256" key="9">
    <source>
        <dbReference type="SAM" id="Phobius"/>
    </source>
</evidence>
<evidence type="ECO:0000256" key="5">
    <source>
        <dbReference type="ARBA" id="ARBA00022573"/>
    </source>
</evidence>
<evidence type="ECO:0000256" key="4">
    <source>
        <dbReference type="ARBA" id="ARBA00022475"/>
    </source>
</evidence>
<keyword evidence="8 9" id="KW-0472">Membrane</keyword>
<dbReference type="Pfam" id="PF03186">
    <property type="entry name" value="CobD_Cbib"/>
    <property type="match status" value="1"/>
</dbReference>
<name>A0A1I1PN17_9GAMM</name>
<dbReference type="PANTHER" id="PTHR34308">
    <property type="entry name" value="COBALAMIN BIOSYNTHESIS PROTEIN CBIB"/>
    <property type="match status" value="1"/>
</dbReference>
<evidence type="ECO:0000256" key="8">
    <source>
        <dbReference type="ARBA" id="ARBA00023136"/>
    </source>
</evidence>
<evidence type="ECO:0000256" key="1">
    <source>
        <dbReference type="ARBA" id="ARBA00004651"/>
    </source>
</evidence>
<dbReference type="STRING" id="1123010.SAMN02745724_03518"/>
<feature type="transmembrane region" description="Helical" evidence="9">
    <location>
        <begin position="9"/>
        <end position="29"/>
    </location>
</feature>
<dbReference type="GO" id="GO:0009236">
    <property type="term" value="P:cobalamin biosynthetic process"/>
    <property type="evidence" value="ECO:0007669"/>
    <property type="project" value="UniProtKB-UniPathway"/>
</dbReference>
<evidence type="ECO:0000313" key="11">
    <source>
        <dbReference type="Proteomes" id="UP000198862"/>
    </source>
</evidence>
<reference evidence="10 11" key="1">
    <citation type="submission" date="2016-10" db="EMBL/GenBank/DDBJ databases">
        <authorList>
            <person name="de Groot N.N."/>
        </authorList>
    </citation>
    <scope>NUCLEOTIDE SEQUENCE [LARGE SCALE GENOMIC DNA]</scope>
    <source>
        <strain evidence="10 11">DSM 6059</strain>
    </source>
</reference>
<accession>A0A1I1PN17</accession>
<comment type="similarity">
    <text evidence="3">Belongs to the CobD/CbiB family.</text>
</comment>
<organism evidence="10 11">
    <name type="scientific">Pseudoalteromonas denitrificans DSM 6059</name>
    <dbReference type="NCBI Taxonomy" id="1123010"/>
    <lineage>
        <taxon>Bacteria</taxon>
        <taxon>Pseudomonadati</taxon>
        <taxon>Pseudomonadota</taxon>
        <taxon>Gammaproteobacteria</taxon>
        <taxon>Alteromonadales</taxon>
        <taxon>Pseudoalteromonadaceae</taxon>
        <taxon>Pseudoalteromonas</taxon>
    </lineage>
</organism>
<sequence>MIEVFEQIFLTNSVISHEFSGIFIFILALCAERWLTLPHSYHPSTLLFVIFTNLQKRIYKKNDSDSYQLLSGWLAIIFPLSVILILCYGLLEFASYPELLSGLILYLCLESQKLEQSIKRLPLLLRQKQKSAARDLLRVWLRRETKNLSEPGLIKAAIETLTLRSSRLYFSVLFFYLLGGPIAALSYRILTIMHSSWSKLYLPNTKFLQPIKSLTYALEWLPSRLVAICIALSKETKMSFHFINHYGNHFYQKNTGWLLSCMSAALKVQLGGPAFYSGRRFAKIRIGQYPQPSIYSIKFALSLINRVKVLWFCFIILSKVSIYIAFNL</sequence>
<feature type="transmembrane region" description="Helical" evidence="9">
    <location>
        <begin position="309"/>
        <end position="326"/>
    </location>
</feature>
<evidence type="ECO:0000256" key="3">
    <source>
        <dbReference type="ARBA" id="ARBA00006263"/>
    </source>
</evidence>
<dbReference type="GO" id="GO:0048472">
    <property type="term" value="F:threonine-phosphate decarboxylase activity"/>
    <property type="evidence" value="ECO:0007669"/>
    <property type="project" value="InterPro"/>
</dbReference>
<evidence type="ECO:0000256" key="6">
    <source>
        <dbReference type="ARBA" id="ARBA00022692"/>
    </source>
</evidence>
<dbReference type="OrthoDB" id="5586491at2"/>
<evidence type="ECO:0000313" key="10">
    <source>
        <dbReference type="EMBL" id="SFD11145.1"/>
    </source>
</evidence>
<comment type="pathway">
    <text evidence="2">Cofactor biosynthesis; adenosylcobalamin biosynthesis.</text>
</comment>
<evidence type="ECO:0000256" key="7">
    <source>
        <dbReference type="ARBA" id="ARBA00022989"/>
    </source>
</evidence>